<dbReference type="Proteomes" id="UP000293719">
    <property type="component" value="Chromosome"/>
</dbReference>
<dbReference type="EMBL" id="CP036532">
    <property type="protein sequence ID" value="QBK31026.1"/>
    <property type="molecule type" value="Genomic_DNA"/>
</dbReference>
<keyword evidence="4" id="KW-1185">Reference proteome</keyword>
<dbReference type="Pfam" id="PF08239">
    <property type="entry name" value="SH3_3"/>
    <property type="match status" value="1"/>
</dbReference>
<reference evidence="3 4" key="1">
    <citation type="journal article" date="2017" name="Int. J. Syst. Evol. Microbiol.">
        <title>Roseitalea porphyridii gen. nov., sp. nov., isolated from a red alga, and reclassification of Hoeflea suaedae Chung et al. 2013 as Pseudohoeflea suaedae gen. nov., comb. nov.</title>
        <authorList>
            <person name="Hyeon J.W."/>
            <person name="Jeong S.E."/>
            <person name="Baek K."/>
            <person name="Jeon C.O."/>
        </authorList>
    </citation>
    <scope>NUCLEOTIDE SEQUENCE [LARGE SCALE GENOMIC DNA]</scope>
    <source>
        <strain evidence="3 4">MA7-20</strain>
    </source>
</reference>
<sequence>MIRRSMAALALAVLAGMGTTRAHASPGFDFVCYDRDIVASVGLDLEWANAYLEIGGEEIVLPAAGQGNANRDAFAFSGDGLSFQGFAPEGQLTLADGRTSRCYQTRNSIKTMALYGSDNNFRWSVYDARGTGSGNVRAAPSIFAEKVASLGDGEPVIIRQNTDEFMDGFFWFQIEFGEGETGYIWGALLCTDADMPELNTTVRSCD</sequence>
<protein>
    <submittedName>
        <fullName evidence="3">SH3 domain-containing protein</fullName>
    </submittedName>
</protein>
<accession>A0A4P6V330</accession>
<organism evidence="3 4">
    <name type="scientific">Roseitalea porphyridii</name>
    <dbReference type="NCBI Taxonomy" id="1852022"/>
    <lineage>
        <taxon>Bacteria</taxon>
        <taxon>Pseudomonadati</taxon>
        <taxon>Pseudomonadota</taxon>
        <taxon>Alphaproteobacteria</taxon>
        <taxon>Hyphomicrobiales</taxon>
        <taxon>Ahrensiaceae</taxon>
        <taxon>Roseitalea</taxon>
    </lineage>
</organism>
<feature type="signal peptide" evidence="1">
    <location>
        <begin position="1"/>
        <end position="24"/>
    </location>
</feature>
<evidence type="ECO:0000256" key="1">
    <source>
        <dbReference type="SAM" id="SignalP"/>
    </source>
</evidence>
<dbReference type="GeneID" id="90767774"/>
<feature type="domain" description="SH3b" evidence="2">
    <location>
        <begin position="133"/>
        <end position="188"/>
    </location>
</feature>
<keyword evidence="1" id="KW-0732">Signal</keyword>
<dbReference type="AlphaFoldDB" id="A0A4P6V330"/>
<evidence type="ECO:0000313" key="3">
    <source>
        <dbReference type="EMBL" id="QBK31026.1"/>
    </source>
</evidence>
<dbReference type="RefSeq" id="WP_131616705.1">
    <property type="nucleotide sequence ID" value="NZ_CP036532.1"/>
</dbReference>
<name>A0A4P6V330_9HYPH</name>
<proteinExistence type="predicted"/>
<dbReference type="Gene3D" id="2.30.30.40">
    <property type="entry name" value="SH3 Domains"/>
    <property type="match status" value="1"/>
</dbReference>
<dbReference type="InterPro" id="IPR003646">
    <property type="entry name" value="SH3-like_bac-type"/>
</dbReference>
<feature type="chain" id="PRO_5020941367" evidence="1">
    <location>
        <begin position="25"/>
        <end position="206"/>
    </location>
</feature>
<dbReference type="KEGG" id="rpod:E0E05_10745"/>
<gene>
    <name evidence="3" type="ORF">E0E05_10745</name>
</gene>
<evidence type="ECO:0000313" key="4">
    <source>
        <dbReference type="Proteomes" id="UP000293719"/>
    </source>
</evidence>
<dbReference type="OrthoDB" id="8457000at2"/>
<evidence type="ECO:0000259" key="2">
    <source>
        <dbReference type="Pfam" id="PF08239"/>
    </source>
</evidence>